<dbReference type="InterPro" id="IPR036873">
    <property type="entry name" value="Rhodanese-like_dom_sf"/>
</dbReference>
<feature type="domain" description="Rhodanese" evidence="1">
    <location>
        <begin position="19"/>
        <end position="106"/>
    </location>
</feature>
<proteinExistence type="predicted"/>
<evidence type="ECO:0000313" key="3">
    <source>
        <dbReference type="Proteomes" id="UP001081071"/>
    </source>
</evidence>
<comment type="caution">
    <text evidence="2">The sequence shown here is derived from an EMBL/GenBank/DDBJ whole genome shotgun (WGS) entry which is preliminary data.</text>
</comment>
<sequence>MSHPEQPPAVTVDRLPLPFPETALLLDVREPEEWQAGHAPDAVHIPMSDIPSRAGEIDNQSEVYVVCKAGGRSARVVEYLNRVGFEAINVDGGMLAWQAAGRPIERDDDSHEARII</sequence>
<dbReference type="Proteomes" id="UP001081071">
    <property type="component" value="Unassembled WGS sequence"/>
</dbReference>
<protein>
    <submittedName>
        <fullName evidence="2">Rhodanese-like domain-containing protein</fullName>
    </submittedName>
</protein>
<accession>A0ABT4MAE8</accession>
<dbReference type="CDD" id="cd00158">
    <property type="entry name" value="RHOD"/>
    <property type="match status" value="1"/>
</dbReference>
<evidence type="ECO:0000313" key="2">
    <source>
        <dbReference type="EMBL" id="MCZ4517055.1"/>
    </source>
</evidence>
<dbReference type="EMBL" id="JAPWIJ010000001">
    <property type="protein sequence ID" value="MCZ4517055.1"/>
    <property type="molecule type" value="Genomic_DNA"/>
</dbReference>
<dbReference type="Pfam" id="PF00581">
    <property type="entry name" value="Rhodanese"/>
    <property type="match status" value="1"/>
</dbReference>
<gene>
    <name evidence="2" type="ORF">O4220_00910</name>
</gene>
<dbReference type="PANTHER" id="PTHR43031:SF1">
    <property type="entry name" value="PYRIDINE NUCLEOTIDE-DISULPHIDE OXIDOREDUCTASE"/>
    <property type="match status" value="1"/>
</dbReference>
<reference evidence="2" key="1">
    <citation type="submission" date="2022-12" db="EMBL/GenBank/DDBJ databases">
        <authorList>
            <person name="Krivoruchko A.V."/>
            <person name="Elkin A."/>
        </authorList>
    </citation>
    <scope>NUCLEOTIDE SEQUENCE</scope>
    <source>
        <strain evidence="2">IEGM 1391</strain>
    </source>
</reference>
<dbReference type="SMART" id="SM00450">
    <property type="entry name" value="RHOD"/>
    <property type="match status" value="1"/>
</dbReference>
<dbReference type="PROSITE" id="PS50206">
    <property type="entry name" value="RHODANESE_3"/>
    <property type="match status" value="1"/>
</dbReference>
<dbReference type="InterPro" id="IPR001763">
    <property type="entry name" value="Rhodanese-like_dom"/>
</dbReference>
<dbReference type="RefSeq" id="WP_269601677.1">
    <property type="nucleotide sequence ID" value="NZ_JAPWIJ010000001.1"/>
</dbReference>
<keyword evidence="3" id="KW-1185">Reference proteome</keyword>
<dbReference type="InterPro" id="IPR050229">
    <property type="entry name" value="GlpE_sulfurtransferase"/>
</dbReference>
<organism evidence="2 3">
    <name type="scientific">Rhodococcus ruber</name>
    <dbReference type="NCBI Taxonomy" id="1830"/>
    <lineage>
        <taxon>Bacteria</taxon>
        <taxon>Bacillati</taxon>
        <taxon>Actinomycetota</taxon>
        <taxon>Actinomycetes</taxon>
        <taxon>Mycobacteriales</taxon>
        <taxon>Nocardiaceae</taxon>
        <taxon>Rhodococcus</taxon>
    </lineage>
</organism>
<evidence type="ECO:0000259" key="1">
    <source>
        <dbReference type="PROSITE" id="PS50206"/>
    </source>
</evidence>
<dbReference type="SUPFAM" id="SSF52821">
    <property type="entry name" value="Rhodanese/Cell cycle control phosphatase"/>
    <property type="match status" value="1"/>
</dbReference>
<dbReference type="PANTHER" id="PTHR43031">
    <property type="entry name" value="FAD-DEPENDENT OXIDOREDUCTASE"/>
    <property type="match status" value="1"/>
</dbReference>
<name>A0ABT4MAE8_9NOCA</name>
<dbReference type="Gene3D" id="3.40.250.10">
    <property type="entry name" value="Rhodanese-like domain"/>
    <property type="match status" value="1"/>
</dbReference>